<dbReference type="EMBL" id="CP029346">
    <property type="protein sequence ID" value="AWL10238.1"/>
    <property type="molecule type" value="Genomic_DNA"/>
</dbReference>
<organism evidence="5 6">
    <name type="scientific">Aquirufa nivalisilvae</name>
    <dbReference type="NCBI Taxonomy" id="2516557"/>
    <lineage>
        <taxon>Bacteria</taxon>
        <taxon>Pseudomonadati</taxon>
        <taxon>Bacteroidota</taxon>
        <taxon>Cytophagia</taxon>
        <taxon>Cytophagales</taxon>
        <taxon>Flectobacillaceae</taxon>
        <taxon>Aquirufa</taxon>
    </lineage>
</organism>
<keyword evidence="3 5" id="KW-0378">Hydrolase</keyword>
<dbReference type="OrthoDB" id="9806267at2"/>
<dbReference type="AlphaFoldDB" id="A0A2S2DXW2"/>
<keyword evidence="6" id="KW-1185">Reference proteome</keyword>
<sequence length="266" mass="29342">MFTVLRAFVGFALTCLLIAAIPSFPEPTRAAKRNLVKTICLDAGHGGKDPGCLGSKGAQEGKVTLKIILEVGKRLKSEFPDLKVVYTRDTDDFVELNERANIANRSRSDLFISVHCNAAPNKAAYGTETYTMGLHKTDGNLNVAKRENSVILQEKDYQTTYNGFDPSSPLAHIMMANYQSAFMASSVKFASKVEEQFAKVYNRKSFGVKQAGFLVIWRTAMPSVLIESGFLTNPDEEGYLNSEKGQSEVADAIVGAFKKYKEEIEK</sequence>
<name>A0A2S2DXW2_9BACT</name>
<protein>
    <recommendedName>
        <fullName evidence="2">N-acetylmuramoyl-L-alanine amidase</fullName>
        <ecNumber evidence="2">3.5.1.28</ecNumber>
    </recommendedName>
</protein>
<dbReference type="Gene3D" id="3.40.630.40">
    <property type="entry name" value="Zn-dependent exopeptidases"/>
    <property type="match status" value="1"/>
</dbReference>
<evidence type="ECO:0000256" key="3">
    <source>
        <dbReference type="ARBA" id="ARBA00022801"/>
    </source>
</evidence>
<dbReference type="InterPro" id="IPR002508">
    <property type="entry name" value="MurNAc-LAA_cat"/>
</dbReference>
<evidence type="ECO:0000256" key="2">
    <source>
        <dbReference type="ARBA" id="ARBA00011901"/>
    </source>
</evidence>
<dbReference type="PANTHER" id="PTHR30404">
    <property type="entry name" value="N-ACETYLMURAMOYL-L-ALANINE AMIDASE"/>
    <property type="match status" value="1"/>
</dbReference>
<dbReference type="FunFam" id="3.40.630.40:FF:000005">
    <property type="entry name" value="N-acetylmuramoyl-L-alanine amidase (AmiA)"/>
    <property type="match status" value="1"/>
</dbReference>
<dbReference type="GO" id="GO:0030288">
    <property type="term" value="C:outer membrane-bounded periplasmic space"/>
    <property type="evidence" value="ECO:0007669"/>
    <property type="project" value="TreeGrafter"/>
</dbReference>
<dbReference type="SUPFAM" id="SSF53187">
    <property type="entry name" value="Zn-dependent exopeptidases"/>
    <property type="match status" value="1"/>
</dbReference>
<dbReference type="InterPro" id="IPR050695">
    <property type="entry name" value="N-acetylmuramoyl_amidase_3"/>
</dbReference>
<proteinExistence type="predicted"/>
<dbReference type="GO" id="GO:0009253">
    <property type="term" value="P:peptidoglycan catabolic process"/>
    <property type="evidence" value="ECO:0007669"/>
    <property type="project" value="InterPro"/>
</dbReference>
<dbReference type="EC" id="3.5.1.28" evidence="2"/>
<dbReference type="CDD" id="cd02696">
    <property type="entry name" value="MurNAc-LAA"/>
    <property type="match status" value="1"/>
</dbReference>
<dbReference type="KEGG" id="psez:HME7025_02397"/>
<dbReference type="GO" id="GO:0008745">
    <property type="term" value="F:N-acetylmuramoyl-L-alanine amidase activity"/>
    <property type="evidence" value="ECO:0007669"/>
    <property type="project" value="UniProtKB-EC"/>
</dbReference>
<evidence type="ECO:0000313" key="5">
    <source>
        <dbReference type="EMBL" id="AWL10238.1"/>
    </source>
</evidence>
<evidence type="ECO:0000256" key="1">
    <source>
        <dbReference type="ARBA" id="ARBA00001561"/>
    </source>
</evidence>
<dbReference type="Proteomes" id="UP000245468">
    <property type="component" value="Chromosome"/>
</dbReference>
<evidence type="ECO:0000313" key="6">
    <source>
        <dbReference type="Proteomes" id="UP000245468"/>
    </source>
</evidence>
<comment type="catalytic activity">
    <reaction evidence="1">
        <text>Hydrolyzes the link between N-acetylmuramoyl residues and L-amino acid residues in certain cell-wall glycopeptides.</text>
        <dbReference type="EC" id="3.5.1.28"/>
    </reaction>
</comment>
<accession>A0A2S2DXW2</accession>
<dbReference type="Pfam" id="PF01520">
    <property type="entry name" value="Amidase_3"/>
    <property type="match status" value="1"/>
</dbReference>
<feature type="domain" description="MurNAc-LAA" evidence="4">
    <location>
        <begin position="100"/>
        <end position="258"/>
    </location>
</feature>
<evidence type="ECO:0000259" key="4">
    <source>
        <dbReference type="SMART" id="SM00646"/>
    </source>
</evidence>
<dbReference type="PANTHER" id="PTHR30404:SF0">
    <property type="entry name" value="N-ACETYLMURAMOYL-L-ALANINE AMIDASE AMIC"/>
    <property type="match status" value="1"/>
</dbReference>
<reference evidence="6" key="1">
    <citation type="submission" date="2018-05" db="EMBL/GenBank/DDBJ databases">
        <title>Pseudarcicella sp. HME7025 Genome sequencing and assembly.</title>
        <authorList>
            <person name="Kim H."/>
            <person name="Kang H."/>
            <person name="Joh K."/>
        </authorList>
    </citation>
    <scope>NUCLEOTIDE SEQUENCE [LARGE SCALE GENOMIC DNA]</scope>
    <source>
        <strain evidence="6">HME7025</strain>
    </source>
</reference>
<gene>
    <name evidence="5" type="ORF">HME7025_02397</name>
</gene>
<dbReference type="RefSeq" id="WP_109324361.1">
    <property type="nucleotide sequence ID" value="NZ_CP029346.1"/>
</dbReference>
<dbReference type="SMART" id="SM00646">
    <property type="entry name" value="Ami_3"/>
    <property type="match status" value="1"/>
</dbReference>